<dbReference type="EMBL" id="AGWY01000001">
    <property type="protein sequence ID" value="EKS42534.1"/>
    <property type="molecule type" value="Genomic_DNA"/>
</dbReference>
<comment type="caution">
    <text evidence="2">The sequence shown here is derived from an EMBL/GenBank/DDBJ whole genome shotgun (WGS) entry which is preliminary data.</text>
</comment>
<dbReference type="InterPro" id="IPR036691">
    <property type="entry name" value="Endo/exonu/phosph_ase_sf"/>
</dbReference>
<accession>K8PNY2</accession>
<dbReference type="InterPro" id="IPR005135">
    <property type="entry name" value="Endo/exonuclease/phosphatase"/>
</dbReference>
<reference evidence="2 3" key="1">
    <citation type="submission" date="2012-04" db="EMBL/GenBank/DDBJ databases">
        <title>The Genome Sequence of Afipia clevelandensis ATCC 49720.</title>
        <authorList>
            <consortium name="The Broad Institute Genome Sequencing Platform"/>
            <person name="Earl A."/>
            <person name="Ward D."/>
            <person name="Feldgarden M."/>
            <person name="Gevers D."/>
            <person name="Huys G."/>
            <person name="Walker B."/>
            <person name="Young S.K."/>
            <person name="Zeng Q."/>
            <person name="Gargeya S."/>
            <person name="Fitzgerald M."/>
            <person name="Haas B."/>
            <person name="Abouelleil A."/>
            <person name="Alvarado L."/>
            <person name="Arachchi H.M."/>
            <person name="Berlin A."/>
            <person name="Chapman S.B."/>
            <person name="Goldberg J."/>
            <person name="Griggs A."/>
            <person name="Gujja S."/>
            <person name="Hansen M."/>
            <person name="Howarth C."/>
            <person name="Imamovic A."/>
            <person name="Larimer J."/>
            <person name="McCowen C."/>
            <person name="Montmayeur A."/>
            <person name="Murphy C."/>
            <person name="Neiman D."/>
            <person name="Pearson M."/>
            <person name="Priest M."/>
            <person name="Roberts A."/>
            <person name="Saif S."/>
            <person name="Shea T."/>
            <person name="Sisk P."/>
            <person name="Sykes S."/>
            <person name="Wortman J."/>
            <person name="Nusbaum C."/>
            <person name="Birren B."/>
        </authorList>
    </citation>
    <scope>NUCLEOTIDE SEQUENCE [LARGE SCALE GENOMIC DNA]</scope>
    <source>
        <strain evidence="2 3">ATCC 49720</strain>
    </source>
</reference>
<feature type="domain" description="Endonuclease/exonuclease/phosphatase" evidence="1">
    <location>
        <begin position="4"/>
        <end position="269"/>
    </location>
</feature>
<dbReference type="GO" id="GO:0006506">
    <property type="term" value="P:GPI anchor biosynthetic process"/>
    <property type="evidence" value="ECO:0007669"/>
    <property type="project" value="TreeGrafter"/>
</dbReference>
<dbReference type="PANTHER" id="PTHR14859:SF0">
    <property type="entry name" value="ENDONUCLEASE_EXONUCLEASE_PHOSPHATASE FAMILY PROTEIN, EXPRESSED"/>
    <property type="match status" value="1"/>
</dbReference>
<dbReference type="AlphaFoldDB" id="K8PNY2"/>
<sequence>MRLLTWNIQCGKGCDGVIDLARIVSVAREFGEADVYCFQEVSDNFANLDGGKDQSAELASLLSGYEAVFRPAIETVDAEGRMHRFGNMTLSRLPVMQIANHLLPWPGAASVRSMRRQALDVTVQTAFGPLRVVNTHLEYHSVSQREAQIGRLLDLQEEASAGAMLARAHREPYAAQTLAASSLLCGDFNFDVSDPQHAMIAASARPGLNYRDAWSICHPGRPHALTCGLYDHAQWADGPDCRDFIFATEDLAGRVRRVEVNVETDASDHQPILIELAD</sequence>
<organism evidence="2 3">
    <name type="scientific">Afipia clevelandensis ATCC 49720</name>
    <dbReference type="NCBI Taxonomy" id="883079"/>
    <lineage>
        <taxon>Bacteria</taxon>
        <taxon>Pseudomonadati</taxon>
        <taxon>Pseudomonadota</taxon>
        <taxon>Alphaproteobacteria</taxon>
        <taxon>Hyphomicrobiales</taxon>
        <taxon>Nitrobacteraceae</taxon>
        <taxon>Afipia</taxon>
    </lineage>
</organism>
<dbReference type="GO" id="GO:0003824">
    <property type="term" value="F:catalytic activity"/>
    <property type="evidence" value="ECO:0007669"/>
    <property type="project" value="InterPro"/>
</dbReference>
<dbReference type="SUPFAM" id="SSF56219">
    <property type="entry name" value="DNase I-like"/>
    <property type="match status" value="1"/>
</dbReference>
<dbReference type="Proteomes" id="UP000001095">
    <property type="component" value="Unassembled WGS sequence"/>
</dbReference>
<evidence type="ECO:0000313" key="2">
    <source>
        <dbReference type="EMBL" id="EKS42534.1"/>
    </source>
</evidence>
<dbReference type="OrthoDB" id="9813425at2"/>
<evidence type="ECO:0000313" key="3">
    <source>
        <dbReference type="Proteomes" id="UP000001095"/>
    </source>
</evidence>
<keyword evidence="3" id="KW-1185">Reference proteome</keyword>
<protein>
    <recommendedName>
        <fullName evidence="1">Endonuclease/exonuclease/phosphatase domain-containing protein</fullName>
    </recommendedName>
</protein>
<dbReference type="RefSeq" id="WP_002710943.1">
    <property type="nucleotide sequence ID" value="NZ_KB375281.1"/>
</dbReference>
<proteinExistence type="predicted"/>
<evidence type="ECO:0000259" key="1">
    <source>
        <dbReference type="Pfam" id="PF03372"/>
    </source>
</evidence>
<name>K8PNY2_9BRAD</name>
<dbReference type="Pfam" id="PF03372">
    <property type="entry name" value="Exo_endo_phos"/>
    <property type="match status" value="1"/>
</dbReference>
<dbReference type="GO" id="GO:0016020">
    <property type="term" value="C:membrane"/>
    <property type="evidence" value="ECO:0007669"/>
    <property type="project" value="GOC"/>
</dbReference>
<dbReference type="PANTHER" id="PTHR14859">
    <property type="entry name" value="CALCOFLUOR WHITE HYPERSENSITIVE PROTEIN PRECURSOR"/>
    <property type="match status" value="1"/>
</dbReference>
<gene>
    <name evidence="2" type="ORF">HMPREF9696_00077</name>
</gene>
<dbReference type="InterPro" id="IPR051916">
    <property type="entry name" value="GPI-anchor_lipid_remodeler"/>
</dbReference>
<dbReference type="PATRIC" id="fig|883079.3.peg.79"/>
<dbReference type="HOGENOM" id="CLU_064248_0_0_5"/>
<dbReference type="Gene3D" id="3.60.10.10">
    <property type="entry name" value="Endonuclease/exonuclease/phosphatase"/>
    <property type="match status" value="1"/>
</dbReference>